<dbReference type="EMBL" id="CM056744">
    <property type="protein sequence ID" value="KAJ8668005.1"/>
    <property type="molecule type" value="Genomic_DNA"/>
</dbReference>
<sequence>MERYSFPSAASLGNVDLVKKLIESGENVNSSDPDGSTSLHLAITSGKNSYVISHIINLLLEAGASVHARNKKGYTPLHLATINADSESVNRLLAAGAEADAEIDVEGVTSFRIAFVYKDYKSSEGYREIVYLLAEAGASVIRGCVQGPDSISPLRNAVISGNINDVEKLIDGADVNAINWYAGASPNIDDFYDRLTPLHAAIIFGSVKRLELLIKAEANLDTMTKKGSTSLHLAISSENRDDENFDLIQLLVKSGASLTQNSAEGFDALQTAVSVGKVKVVQFLIESGADVFTIVEKTTDNCLHIVVKSWSGKTDNDRIAIIELLINAGIPVDVMNSGGITPLYCALDIGNVQLVEYLIQAGANVNMIDASGGNSIHHAIPLGPPEENHSHIISLLVNAGASVNIRNNDGRAPLDFTVLTGKFETSLQLIKAGADVNAVSPYLGNTCLHILAQFIRFNLEFYSKGLKFLIENGASLEVRNKCGQTPLHLAIWHSDLEGIENFIKAGADVNATDEIGQNSLHLVIKSGKTDIDCSKITKLLLEANASVDNPDKEGTTPLQLAAASGRVLTVKCLIKAKANVNAVDSKGATSLHCISTSTHFNDNLAEIIRLLMANEASLDSRENLKHFSPLHCAVYNGNFELVEHYIKLGADVNAVCKDLKTCLHLALDFRRFNDNSHWIIKLLLKSGALLNARDKDGYTPLMFAIFLGDVELLEQLIKSGADAKAINARGQSTLQHVFNTSDKISPPKLISILLKAGAPIHNRDKISNEIALHYAVTFANVKAVEQLIRAGSDVNAVNQEGRSCLHMVFSPANRTMEESSHGIVCLLLKAGAKLEIRDDDGRTPLVDAVILGETKFIQQLIRSGADASIIDTRGLSILHHAVRSPLFVNDCVDVIPLLLEAGASLEIHDYKGRTPLTLAASYGCTRMVEGLIEAGADVNAIDLEDRTVLHHVLDDELSPDVTVEVKCTLIRLLLGSGAKKYIDSNVSPRINWIEDIEEFYEACNNDAGSYPSLSLGCRSKPANLIREGEYVNF</sequence>
<comment type="caution">
    <text evidence="1">The sequence shown here is derived from an EMBL/GenBank/DDBJ whole genome shotgun (WGS) entry which is preliminary data.</text>
</comment>
<reference evidence="1" key="1">
    <citation type="submission" date="2023-04" db="EMBL/GenBank/DDBJ databases">
        <title>A chromosome-level genome assembly of the parasitoid wasp Eretmocerus hayati.</title>
        <authorList>
            <person name="Zhong Y."/>
            <person name="Liu S."/>
            <person name="Liu Y."/>
        </authorList>
    </citation>
    <scope>NUCLEOTIDE SEQUENCE</scope>
    <source>
        <strain evidence="1">ZJU_SS_LIU_2023</strain>
    </source>
</reference>
<protein>
    <submittedName>
        <fullName evidence="1">Uncharacterized protein</fullName>
    </submittedName>
</protein>
<gene>
    <name evidence="1" type="ORF">QAD02_009668</name>
</gene>
<name>A0ACC2NA04_9HYME</name>
<accession>A0ACC2NA04</accession>
<organism evidence="1 2">
    <name type="scientific">Eretmocerus hayati</name>
    <dbReference type="NCBI Taxonomy" id="131215"/>
    <lineage>
        <taxon>Eukaryota</taxon>
        <taxon>Metazoa</taxon>
        <taxon>Ecdysozoa</taxon>
        <taxon>Arthropoda</taxon>
        <taxon>Hexapoda</taxon>
        <taxon>Insecta</taxon>
        <taxon>Pterygota</taxon>
        <taxon>Neoptera</taxon>
        <taxon>Endopterygota</taxon>
        <taxon>Hymenoptera</taxon>
        <taxon>Apocrita</taxon>
        <taxon>Proctotrupomorpha</taxon>
        <taxon>Chalcidoidea</taxon>
        <taxon>Aphelinidae</taxon>
        <taxon>Aphelininae</taxon>
        <taxon>Eretmocerus</taxon>
    </lineage>
</organism>
<evidence type="ECO:0000313" key="1">
    <source>
        <dbReference type="EMBL" id="KAJ8668005.1"/>
    </source>
</evidence>
<evidence type="ECO:0000313" key="2">
    <source>
        <dbReference type="Proteomes" id="UP001239111"/>
    </source>
</evidence>
<proteinExistence type="predicted"/>
<dbReference type="Proteomes" id="UP001239111">
    <property type="component" value="Chromosome 4"/>
</dbReference>
<keyword evidence="2" id="KW-1185">Reference proteome</keyword>